<keyword evidence="2" id="KW-0479">Metal-binding</keyword>
<dbReference type="PANTHER" id="PTHR30502:SF0">
    <property type="entry name" value="PHOSPHOENOLPYRUVATE CARBOXYLASE FAMILY PROTEIN"/>
    <property type="match status" value="1"/>
</dbReference>
<gene>
    <name evidence="5" type="ORF">BDV29DRAFT_197239</name>
</gene>
<dbReference type="Proteomes" id="UP000326565">
    <property type="component" value="Unassembled WGS sequence"/>
</dbReference>
<evidence type="ECO:0000256" key="3">
    <source>
        <dbReference type="ARBA" id="ARBA00023239"/>
    </source>
</evidence>
<dbReference type="Pfam" id="PF03328">
    <property type="entry name" value="HpcH_HpaI"/>
    <property type="match status" value="1"/>
</dbReference>
<evidence type="ECO:0000313" key="5">
    <source>
        <dbReference type="EMBL" id="KAB8071619.1"/>
    </source>
</evidence>
<dbReference type="InterPro" id="IPR040442">
    <property type="entry name" value="Pyrv_kinase-like_dom_sf"/>
</dbReference>
<dbReference type="AlphaFoldDB" id="A0A5N5WTG7"/>
<dbReference type="SUPFAM" id="SSF51621">
    <property type="entry name" value="Phosphoenolpyruvate/pyruvate domain"/>
    <property type="match status" value="1"/>
</dbReference>
<evidence type="ECO:0000313" key="6">
    <source>
        <dbReference type="Proteomes" id="UP000326565"/>
    </source>
</evidence>
<keyword evidence="5" id="KW-0418">Kinase</keyword>
<keyword evidence="6" id="KW-1185">Reference proteome</keyword>
<keyword evidence="5" id="KW-0808">Transferase</keyword>
<proteinExistence type="inferred from homology"/>
<dbReference type="OrthoDB" id="1621678at2759"/>
<protein>
    <submittedName>
        <fullName evidence="5">Pyruvate/Phosphoenolpyruvate kinase-like domain-containing protein</fullName>
    </submittedName>
</protein>
<dbReference type="GO" id="GO:0016301">
    <property type="term" value="F:kinase activity"/>
    <property type="evidence" value="ECO:0007669"/>
    <property type="project" value="UniProtKB-KW"/>
</dbReference>
<dbReference type="InterPro" id="IPR015813">
    <property type="entry name" value="Pyrv/PenolPyrv_kinase-like_dom"/>
</dbReference>
<dbReference type="GO" id="GO:0046872">
    <property type="term" value="F:metal ion binding"/>
    <property type="evidence" value="ECO:0007669"/>
    <property type="project" value="UniProtKB-KW"/>
</dbReference>
<dbReference type="GO" id="GO:0005737">
    <property type="term" value="C:cytoplasm"/>
    <property type="evidence" value="ECO:0007669"/>
    <property type="project" value="TreeGrafter"/>
</dbReference>
<comment type="similarity">
    <text evidence="1">Belongs to the HpcH/HpaI aldolase family.</text>
</comment>
<keyword evidence="5" id="KW-0670">Pyruvate</keyword>
<keyword evidence="3" id="KW-0456">Lyase</keyword>
<accession>A0A5N5WTG7</accession>
<dbReference type="InterPro" id="IPR005000">
    <property type="entry name" value="Aldolase/citrate-lyase_domain"/>
</dbReference>
<dbReference type="InterPro" id="IPR050251">
    <property type="entry name" value="HpcH-HpaI_aldolase"/>
</dbReference>
<organism evidence="5 6">
    <name type="scientific">Aspergillus leporis</name>
    <dbReference type="NCBI Taxonomy" id="41062"/>
    <lineage>
        <taxon>Eukaryota</taxon>
        <taxon>Fungi</taxon>
        <taxon>Dikarya</taxon>
        <taxon>Ascomycota</taxon>
        <taxon>Pezizomycotina</taxon>
        <taxon>Eurotiomycetes</taxon>
        <taxon>Eurotiomycetidae</taxon>
        <taxon>Eurotiales</taxon>
        <taxon>Aspergillaceae</taxon>
        <taxon>Aspergillus</taxon>
        <taxon>Aspergillus subgen. Circumdati</taxon>
    </lineage>
</organism>
<name>A0A5N5WTG7_9EURO</name>
<feature type="domain" description="HpcH/HpaI aldolase/citrate lyase" evidence="4">
    <location>
        <begin position="76"/>
        <end position="224"/>
    </location>
</feature>
<evidence type="ECO:0000259" key="4">
    <source>
        <dbReference type="Pfam" id="PF03328"/>
    </source>
</evidence>
<dbReference type="GO" id="GO:0016832">
    <property type="term" value="F:aldehyde-lyase activity"/>
    <property type="evidence" value="ECO:0007669"/>
    <property type="project" value="TreeGrafter"/>
</dbReference>
<dbReference type="PANTHER" id="PTHR30502">
    <property type="entry name" value="2-KETO-3-DEOXY-L-RHAMNONATE ALDOLASE"/>
    <property type="match status" value="1"/>
</dbReference>
<evidence type="ECO:0000256" key="2">
    <source>
        <dbReference type="ARBA" id="ARBA00022723"/>
    </source>
</evidence>
<sequence>MLPGTALTRSICRSASNLDWLLIDQGHGNISDGIMYEIVAATAACGASRPLSAFPQHWMIKRIRRQRARNVGLCLGTAEDARNVVRFSKVPPEGNRGFESLLAVDKFVGQHPHGGVKQLTSVEYLQQANSSLVIAVQIETKATLENEEKIAAVPGIDVLFIGPFDLAINIGHPILDPARMVQELVQTIQSIRDAAHAASKAVDIYCDTGEQATAYANRGFHMMSAMADIVGIWKVFSQAFDATR</sequence>
<dbReference type="Gene3D" id="3.20.20.60">
    <property type="entry name" value="Phosphoenolpyruvate-binding domains"/>
    <property type="match status" value="1"/>
</dbReference>
<evidence type="ECO:0000256" key="1">
    <source>
        <dbReference type="ARBA" id="ARBA00005568"/>
    </source>
</evidence>
<dbReference type="EMBL" id="ML732267">
    <property type="protein sequence ID" value="KAB8071619.1"/>
    <property type="molecule type" value="Genomic_DNA"/>
</dbReference>
<reference evidence="5 6" key="1">
    <citation type="submission" date="2019-04" db="EMBL/GenBank/DDBJ databases">
        <title>Friends and foes A comparative genomics study of 23 Aspergillus species from section Flavi.</title>
        <authorList>
            <consortium name="DOE Joint Genome Institute"/>
            <person name="Kjaerbolling I."/>
            <person name="Vesth T."/>
            <person name="Frisvad J.C."/>
            <person name="Nybo J.L."/>
            <person name="Theobald S."/>
            <person name="Kildgaard S."/>
            <person name="Isbrandt T."/>
            <person name="Kuo A."/>
            <person name="Sato A."/>
            <person name="Lyhne E.K."/>
            <person name="Kogle M.E."/>
            <person name="Wiebenga A."/>
            <person name="Kun R.S."/>
            <person name="Lubbers R.J."/>
            <person name="Makela M.R."/>
            <person name="Barry K."/>
            <person name="Chovatia M."/>
            <person name="Clum A."/>
            <person name="Daum C."/>
            <person name="Haridas S."/>
            <person name="He G."/>
            <person name="LaButti K."/>
            <person name="Lipzen A."/>
            <person name="Mondo S."/>
            <person name="Riley R."/>
            <person name="Salamov A."/>
            <person name="Simmons B.A."/>
            <person name="Magnuson J.K."/>
            <person name="Henrissat B."/>
            <person name="Mortensen U.H."/>
            <person name="Larsen T.O."/>
            <person name="Devries R.P."/>
            <person name="Grigoriev I.V."/>
            <person name="Machida M."/>
            <person name="Baker S.E."/>
            <person name="Andersen M.R."/>
        </authorList>
    </citation>
    <scope>NUCLEOTIDE SEQUENCE [LARGE SCALE GENOMIC DNA]</scope>
    <source>
        <strain evidence="5 6">CBS 151.66</strain>
    </source>
</reference>